<comment type="caution">
    <text evidence="1">The sequence shown here is derived from an EMBL/GenBank/DDBJ whole genome shotgun (WGS) entry which is preliminary data.</text>
</comment>
<accession>X6LNM1</accession>
<organism evidence="1 2">
    <name type="scientific">Reticulomyxa filosa</name>
    <dbReference type="NCBI Taxonomy" id="46433"/>
    <lineage>
        <taxon>Eukaryota</taxon>
        <taxon>Sar</taxon>
        <taxon>Rhizaria</taxon>
        <taxon>Retaria</taxon>
        <taxon>Foraminifera</taxon>
        <taxon>Monothalamids</taxon>
        <taxon>Reticulomyxidae</taxon>
        <taxon>Reticulomyxa</taxon>
    </lineage>
</organism>
<dbReference type="EMBL" id="ASPP01033888">
    <property type="protein sequence ID" value="ETO03219.1"/>
    <property type="molecule type" value="Genomic_DNA"/>
</dbReference>
<keyword evidence="2" id="KW-1185">Reference proteome</keyword>
<dbReference type="Proteomes" id="UP000023152">
    <property type="component" value="Unassembled WGS sequence"/>
</dbReference>
<protein>
    <submittedName>
        <fullName evidence="1">Uncharacterized protein</fullName>
    </submittedName>
</protein>
<feature type="non-terminal residue" evidence="1">
    <location>
        <position position="168"/>
    </location>
</feature>
<name>X6LNM1_RETFI</name>
<proteinExistence type="predicted"/>
<evidence type="ECO:0000313" key="1">
    <source>
        <dbReference type="EMBL" id="ETO03219.1"/>
    </source>
</evidence>
<reference evidence="1 2" key="1">
    <citation type="journal article" date="2013" name="Curr. Biol.">
        <title>The Genome of the Foraminiferan Reticulomyxa filosa.</title>
        <authorList>
            <person name="Glockner G."/>
            <person name="Hulsmann N."/>
            <person name="Schleicher M."/>
            <person name="Noegel A.A."/>
            <person name="Eichinger L."/>
            <person name="Gallinger C."/>
            <person name="Pawlowski J."/>
            <person name="Sierra R."/>
            <person name="Euteneuer U."/>
            <person name="Pillet L."/>
            <person name="Moustafa A."/>
            <person name="Platzer M."/>
            <person name="Groth M."/>
            <person name="Szafranski K."/>
            <person name="Schliwa M."/>
        </authorList>
    </citation>
    <scope>NUCLEOTIDE SEQUENCE [LARGE SCALE GENOMIC DNA]</scope>
</reference>
<dbReference type="AlphaFoldDB" id="X6LNM1"/>
<sequence>MPNIGEEEMKKCMKSHFEEISKSKYLHQCSFFVYLYQQFKPLAESPLLRNEYLKTDKNNPFKWKHDITKSIIDMAQVLCKRQYNDIKLSSNEKSIRAESTGQEEFYLCKKWHYSSDACFLVNQDGESISILLSDMKKVSEDKLKALKDQGFYLFDWQQDLKSKEQILQ</sequence>
<evidence type="ECO:0000313" key="2">
    <source>
        <dbReference type="Proteomes" id="UP000023152"/>
    </source>
</evidence>
<gene>
    <name evidence="1" type="ORF">RFI_34191</name>
</gene>